<feature type="compositionally biased region" description="Polar residues" evidence="7">
    <location>
        <begin position="146"/>
        <end position="160"/>
    </location>
</feature>
<sequence>MHDSAQARLMFKRVVESTTTAASSPDIGFSFANNHTQSIDAFPSTISSTTATTTSTLPFVVASPPLSVTSSSSSSSSIEAAAAPTSQPTLAPAATSATKTSDNDSSSSLSGGAIAGVVIGVLAGVIIICLLLFIARRRRQRRKRSSTSIPPMTNNFHAVSTTTNNNINNPSTPATPAAAAAAGPALFERPQQTPDDPWLGQAPLGTYTVVSTYNPSLEDEIYVLPGDTIQVYAEYDDGWCLGMNISRGNARGVFPKHCITVDQDDITNEGADTLDDAGALSPPQADKRRSRRTSSLFNTVQNSQDIKY</sequence>
<dbReference type="PANTHER" id="PTHR15549:SF30">
    <property type="entry name" value="MID2 DOMAIN-CONTAINING PROTEIN"/>
    <property type="match status" value="1"/>
</dbReference>
<organism evidence="10 11">
    <name type="scientific">Lichtheimia ornata</name>
    <dbReference type="NCBI Taxonomy" id="688661"/>
    <lineage>
        <taxon>Eukaryota</taxon>
        <taxon>Fungi</taxon>
        <taxon>Fungi incertae sedis</taxon>
        <taxon>Mucoromycota</taxon>
        <taxon>Mucoromycotina</taxon>
        <taxon>Mucoromycetes</taxon>
        <taxon>Mucorales</taxon>
        <taxon>Lichtheimiaceae</taxon>
        <taxon>Lichtheimia</taxon>
    </lineage>
</organism>
<dbReference type="EMBL" id="JARTCD010000003">
    <property type="protein sequence ID" value="KAJ8663133.1"/>
    <property type="molecule type" value="Genomic_DNA"/>
</dbReference>
<evidence type="ECO:0000256" key="3">
    <source>
        <dbReference type="ARBA" id="ARBA00022692"/>
    </source>
</evidence>
<dbReference type="GO" id="GO:0071944">
    <property type="term" value="C:cell periphery"/>
    <property type="evidence" value="ECO:0007669"/>
    <property type="project" value="UniProtKB-ARBA"/>
</dbReference>
<dbReference type="SMART" id="SM00326">
    <property type="entry name" value="SH3"/>
    <property type="match status" value="1"/>
</dbReference>
<reference evidence="10 11" key="1">
    <citation type="submission" date="2023-03" db="EMBL/GenBank/DDBJ databases">
        <title>Genome sequence of Lichtheimia ornata CBS 291.66.</title>
        <authorList>
            <person name="Mohabir J.T."/>
            <person name="Shea T.P."/>
            <person name="Kurbessoian T."/>
            <person name="Berby B."/>
            <person name="Fontaine J."/>
            <person name="Livny J."/>
            <person name="Gnirke A."/>
            <person name="Stajich J.E."/>
            <person name="Cuomo C.A."/>
        </authorList>
    </citation>
    <scope>NUCLEOTIDE SEQUENCE [LARGE SCALE GENOMIC DNA]</scope>
    <source>
        <strain evidence="10">CBS 291.66</strain>
    </source>
</reference>
<protein>
    <recommendedName>
        <fullName evidence="9">SH3 domain-containing protein</fullName>
    </recommendedName>
</protein>
<evidence type="ECO:0000313" key="11">
    <source>
        <dbReference type="Proteomes" id="UP001234581"/>
    </source>
</evidence>
<feature type="domain" description="SH3" evidence="9">
    <location>
        <begin position="202"/>
        <end position="264"/>
    </location>
</feature>
<dbReference type="InterPro" id="IPR001452">
    <property type="entry name" value="SH3_domain"/>
</dbReference>
<comment type="subcellular location">
    <subcellularLocation>
        <location evidence="1">Membrane</location>
        <topology evidence="1">Single-pass membrane protein</topology>
    </subcellularLocation>
</comment>
<dbReference type="AlphaFoldDB" id="A0AAD7Y3J3"/>
<dbReference type="Proteomes" id="UP001234581">
    <property type="component" value="Unassembled WGS sequence"/>
</dbReference>
<dbReference type="Gene3D" id="2.30.30.40">
    <property type="entry name" value="SH3 Domains"/>
    <property type="match status" value="1"/>
</dbReference>
<feature type="transmembrane region" description="Helical" evidence="8">
    <location>
        <begin position="113"/>
        <end position="135"/>
    </location>
</feature>
<dbReference type="GeneID" id="83208728"/>
<keyword evidence="2 6" id="KW-0728">SH3 domain</keyword>
<feature type="region of interest" description="Disordered" evidence="7">
    <location>
        <begin position="270"/>
        <end position="296"/>
    </location>
</feature>
<dbReference type="InterPro" id="IPR051694">
    <property type="entry name" value="Immunoregulatory_rcpt-like"/>
</dbReference>
<feature type="region of interest" description="Disordered" evidence="7">
    <location>
        <begin position="142"/>
        <end position="161"/>
    </location>
</feature>
<dbReference type="PROSITE" id="PS50002">
    <property type="entry name" value="SH3"/>
    <property type="match status" value="1"/>
</dbReference>
<dbReference type="SUPFAM" id="SSF50044">
    <property type="entry name" value="SH3-domain"/>
    <property type="match status" value="1"/>
</dbReference>
<feature type="compositionally biased region" description="Low complexity" evidence="7">
    <location>
        <begin position="93"/>
        <end position="108"/>
    </location>
</feature>
<evidence type="ECO:0000256" key="2">
    <source>
        <dbReference type="ARBA" id="ARBA00022443"/>
    </source>
</evidence>
<feature type="region of interest" description="Disordered" evidence="7">
    <location>
        <begin position="79"/>
        <end position="108"/>
    </location>
</feature>
<evidence type="ECO:0000256" key="7">
    <source>
        <dbReference type="SAM" id="MobiDB-lite"/>
    </source>
</evidence>
<evidence type="ECO:0000256" key="4">
    <source>
        <dbReference type="ARBA" id="ARBA00022989"/>
    </source>
</evidence>
<evidence type="ECO:0000256" key="8">
    <source>
        <dbReference type="SAM" id="Phobius"/>
    </source>
</evidence>
<dbReference type="RefSeq" id="XP_058348045.1">
    <property type="nucleotide sequence ID" value="XM_058481407.1"/>
</dbReference>
<evidence type="ECO:0000259" key="9">
    <source>
        <dbReference type="PROSITE" id="PS50002"/>
    </source>
</evidence>
<gene>
    <name evidence="10" type="ORF">O0I10_001310</name>
</gene>
<keyword evidence="4 8" id="KW-1133">Transmembrane helix</keyword>
<keyword evidence="11" id="KW-1185">Reference proteome</keyword>
<evidence type="ECO:0000256" key="5">
    <source>
        <dbReference type="ARBA" id="ARBA00023136"/>
    </source>
</evidence>
<dbReference type="PANTHER" id="PTHR15549">
    <property type="entry name" value="PAIRED IMMUNOGLOBULIN-LIKE TYPE 2 RECEPTOR"/>
    <property type="match status" value="1"/>
</dbReference>
<dbReference type="GO" id="GO:0016020">
    <property type="term" value="C:membrane"/>
    <property type="evidence" value="ECO:0007669"/>
    <property type="project" value="UniProtKB-SubCell"/>
</dbReference>
<proteinExistence type="predicted"/>
<accession>A0AAD7Y3J3</accession>
<evidence type="ECO:0000313" key="10">
    <source>
        <dbReference type="EMBL" id="KAJ8663133.1"/>
    </source>
</evidence>
<dbReference type="InterPro" id="IPR036028">
    <property type="entry name" value="SH3-like_dom_sf"/>
</dbReference>
<keyword evidence="5 8" id="KW-0472">Membrane</keyword>
<keyword evidence="3 8" id="KW-0812">Transmembrane</keyword>
<dbReference type="Pfam" id="PF14604">
    <property type="entry name" value="SH3_9"/>
    <property type="match status" value="1"/>
</dbReference>
<evidence type="ECO:0000256" key="6">
    <source>
        <dbReference type="PROSITE-ProRule" id="PRU00192"/>
    </source>
</evidence>
<comment type="caution">
    <text evidence="10">The sequence shown here is derived from an EMBL/GenBank/DDBJ whole genome shotgun (WGS) entry which is preliminary data.</text>
</comment>
<evidence type="ECO:0000256" key="1">
    <source>
        <dbReference type="ARBA" id="ARBA00004167"/>
    </source>
</evidence>
<name>A0AAD7Y3J3_9FUNG</name>